<evidence type="ECO:0000256" key="2">
    <source>
        <dbReference type="SAM" id="SignalP"/>
    </source>
</evidence>
<evidence type="ECO:0000313" key="3">
    <source>
        <dbReference type="EMBL" id="QVL30391.1"/>
    </source>
</evidence>
<organism evidence="3 4">
    <name type="scientific">Telmatocola sphagniphila</name>
    <dbReference type="NCBI Taxonomy" id="1123043"/>
    <lineage>
        <taxon>Bacteria</taxon>
        <taxon>Pseudomonadati</taxon>
        <taxon>Planctomycetota</taxon>
        <taxon>Planctomycetia</taxon>
        <taxon>Gemmatales</taxon>
        <taxon>Gemmataceae</taxon>
    </lineage>
</organism>
<keyword evidence="4" id="KW-1185">Reference proteome</keyword>
<feature type="transmembrane region" description="Helical" evidence="1">
    <location>
        <begin position="139"/>
        <end position="157"/>
    </location>
</feature>
<dbReference type="KEGG" id="tsph:KIH39_16200"/>
<keyword evidence="2" id="KW-0732">Signal</keyword>
<evidence type="ECO:0000256" key="1">
    <source>
        <dbReference type="SAM" id="Phobius"/>
    </source>
</evidence>
<keyword evidence="1" id="KW-1133">Transmembrane helix</keyword>
<dbReference type="RefSeq" id="WP_213494262.1">
    <property type="nucleotide sequence ID" value="NZ_CP074694.1"/>
</dbReference>
<name>A0A8E6B2B3_9BACT</name>
<keyword evidence="1" id="KW-0812">Transmembrane</keyword>
<evidence type="ECO:0000313" key="4">
    <source>
        <dbReference type="Proteomes" id="UP000676194"/>
    </source>
</evidence>
<reference evidence="3" key="1">
    <citation type="submission" date="2021-05" db="EMBL/GenBank/DDBJ databases">
        <title>Complete genome sequence of the cellulolytic planctomycete Telmatocola sphagniphila SP2T and characterization of the first cellulase from planctomycetes.</title>
        <authorList>
            <person name="Rakitin A.L."/>
            <person name="Beletsky A.V."/>
            <person name="Naumoff D.G."/>
            <person name="Kulichevskaya I.S."/>
            <person name="Mardanov A.V."/>
            <person name="Ravin N.V."/>
            <person name="Dedysh S.N."/>
        </authorList>
    </citation>
    <scope>NUCLEOTIDE SEQUENCE</scope>
    <source>
        <strain evidence="3">SP2T</strain>
    </source>
</reference>
<sequence>MRSRIIAAVVLFLFAPFSARAEGPEATFTLENGFLSIRIIKEDRSPLPCKLKIFLPNGQLWAEGETDENGRVECPKPNTLDCRVEFNHGGEPVPPILVQFIDEGKSVVPLIAPLTPGPCCKPKSAEHHHSISQLSATEIGAICIVVFLPLIAVWWQYQKDSRACARPTS</sequence>
<gene>
    <name evidence="3" type="ORF">KIH39_16200</name>
</gene>
<protein>
    <submittedName>
        <fullName evidence="3">Uncharacterized protein</fullName>
    </submittedName>
</protein>
<proteinExistence type="predicted"/>
<feature type="chain" id="PRO_5034635463" evidence="2">
    <location>
        <begin position="22"/>
        <end position="169"/>
    </location>
</feature>
<dbReference type="Proteomes" id="UP000676194">
    <property type="component" value="Chromosome"/>
</dbReference>
<feature type="signal peptide" evidence="2">
    <location>
        <begin position="1"/>
        <end position="21"/>
    </location>
</feature>
<accession>A0A8E6B2B3</accession>
<dbReference type="AlphaFoldDB" id="A0A8E6B2B3"/>
<dbReference type="EMBL" id="CP074694">
    <property type="protein sequence ID" value="QVL30391.1"/>
    <property type="molecule type" value="Genomic_DNA"/>
</dbReference>
<keyword evidence="1" id="KW-0472">Membrane</keyword>